<accession>A0A927RHR3</accession>
<reference evidence="1" key="1">
    <citation type="submission" date="2020-10" db="EMBL/GenBank/DDBJ databases">
        <title>Sequencing the genomes of 1000 actinobacteria strains.</title>
        <authorList>
            <person name="Klenk H.-P."/>
        </authorList>
    </citation>
    <scope>NUCLEOTIDE SEQUENCE</scope>
    <source>
        <strain evidence="1">DSM 45354</strain>
    </source>
</reference>
<sequence>MLLQPPVRERNEHQQLFVADLASSSQRRRTRHRERATQKLPAIRLILPMLIVGETGE</sequence>
<dbReference type="RefSeq" id="WP_192748490.1">
    <property type="nucleotide sequence ID" value="NZ_BAABJL010000266.1"/>
</dbReference>
<comment type="caution">
    <text evidence="1">The sequence shown here is derived from an EMBL/GenBank/DDBJ whole genome shotgun (WGS) entry which is preliminary data.</text>
</comment>
<gene>
    <name evidence="1" type="ORF">HEB94_000601</name>
</gene>
<dbReference type="AlphaFoldDB" id="A0A927RHR3"/>
<proteinExistence type="predicted"/>
<name>A0A927RHR3_9ACTN</name>
<protein>
    <submittedName>
        <fullName evidence="1">Uncharacterized protein</fullName>
    </submittedName>
</protein>
<evidence type="ECO:0000313" key="2">
    <source>
        <dbReference type="Proteomes" id="UP000638648"/>
    </source>
</evidence>
<dbReference type="Proteomes" id="UP000638648">
    <property type="component" value="Unassembled WGS sequence"/>
</dbReference>
<keyword evidence="2" id="KW-1185">Reference proteome</keyword>
<organism evidence="1 2">
    <name type="scientific">Actinopolymorpha pittospori</name>
    <dbReference type="NCBI Taxonomy" id="648752"/>
    <lineage>
        <taxon>Bacteria</taxon>
        <taxon>Bacillati</taxon>
        <taxon>Actinomycetota</taxon>
        <taxon>Actinomycetes</taxon>
        <taxon>Propionibacteriales</taxon>
        <taxon>Actinopolymorphaceae</taxon>
        <taxon>Actinopolymorpha</taxon>
    </lineage>
</organism>
<dbReference type="EMBL" id="JADBEM010000001">
    <property type="protein sequence ID" value="MBE1603753.1"/>
    <property type="molecule type" value="Genomic_DNA"/>
</dbReference>
<evidence type="ECO:0000313" key="1">
    <source>
        <dbReference type="EMBL" id="MBE1603753.1"/>
    </source>
</evidence>